<dbReference type="RefSeq" id="WP_115500169.1">
    <property type="nucleotide sequence ID" value="NZ_QREV01000034.1"/>
</dbReference>
<name>A0A3D8HCG5_9BACT</name>
<dbReference type="Proteomes" id="UP000256321">
    <property type="component" value="Unassembled WGS sequence"/>
</dbReference>
<keyword evidence="1" id="KW-1133">Transmembrane helix</keyword>
<dbReference type="EMBL" id="QREV01000034">
    <property type="protein sequence ID" value="RDU48571.1"/>
    <property type="molecule type" value="Genomic_DNA"/>
</dbReference>
<feature type="transmembrane region" description="Helical" evidence="1">
    <location>
        <begin position="49"/>
        <end position="69"/>
    </location>
</feature>
<proteinExistence type="predicted"/>
<keyword evidence="1" id="KW-0472">Membrane</keyword>
<comment type="caution">
    <text evidence="2">The sequence shown here is derived from an EMBL/GenBank/DDBJ whole genome shotgun (WGS) entry which is preliminary data.</text>
</comment>
<protein>
    <submittedName>
        <fullName evidence="2">Uncharacterized protein</fullName>
    </submittedName>
</protein>
<evidence type="ECO:0000256" key="1">
    <source>
        <dbReference type="SAM" id="Phobius"/>
    </source>
</evidence>
<keyword evidence="1" id="KW-0812">Transmembrane</keyword>
<evidence type="ECO:0000313" key="2">
    <source>
        <dbReference type="EMBL" id="RDU48571.1"/>
    </source>
</evidence>
<organism evidence="2 3">
    <name type="scientific">Parabacteroides acidifaciens</name>
    <dbReference type="NCBI Taxonomy" id="2290935"/>
    <lineage>
        <taxon>Bacteria</taxon>
        <taxon>Pseudomonadati</taxon>
        <taxon>Bacteroidota</taxon>
        <taxon>Bacteroidia</taxon>
        <taxon>Bacteroidales</taxon>
        <taxon>Tannerellaceae</taxon>
        <taxon>Parabacteroides</taxon>
    </lineage>
</organism>
<dbReference type="AlphaFoldDB" id="A0A3D8HCG5"/>
<evidence type="ECO:0000313" key="3">
    <source>
        <dbReference type="Proteomes" id="UP000256321"/>
    </source>
</evidence>
<gene>
    <name evidence="2" type="ORF">DWU89_13585</name>
</gene>
<sequence>MKTVAIQMNTVATAMKTVVMATSLRNFLGIFGTPPVFVLLQAILRELSFITLLAFSVFNNQIAYFLEWVRHLAPSVVSREV</sequence>
<accession>A0A3D8HCG5</accession>
<reference evidence="2 3" key="1">
    <citation type="submission" date="2018-07" db="EMBL/GenBank/DDBJ databases">
        <title>Parabacteroides acidifaciens nov. sp., isolated from human feces.</title>
        <authorList>
            <person name="Wang Y.J."/>
        </authorList>
    </citation>
    <scope>NUCLEOTIDE SEQUENCE [LARGE SCALE GENOMIC DNA]</scope>
    <source>
        <strain evidence="2 3">426-9</strain>
    </source>
</reference>
<feature type="transmembrane region" description="Helical" evidence="1">
    <location>
        <begin position="24"/>
        <end position="43"/>
    </location>
</feature>